<dbReference type="AlphaFoldDB" id="A0A7W5B316"/>
<feature type="domain" description="DUF11" evidence="1">
    <location>
        <begin position="298"/>
        <end position="388"/>
    </location>
</feature>
<dbReference type="InterPro" id="IPR047589">
    <property type="entry name" value="DUF11_rpt"/>
</dbReference>
<dbReference type="PANTHER" id="PTHR34819:SF3">
    <property type="entry name" value="CELL SURFACE PROTEIN"/>
    <property type="match status" value="1"/>
</dbReference>
<dbReference type="RefSeq" id="WP_183603586.1">
    <property type="nucleotide sequence ID" value="NZ_JACHXK010000019.1"/>
</dbReference>
<dbReference type="InterPro" id="IPR051172">
    <property type="entry name" value="Chlamydia_OmcB"/>
</dbReference>
<protein>
    <submittedName>
        <fullName evidence="2">Putative repeat protein (TIGR01451 family)</fullName>
    </submittedName>
</protein>
<keyword evidence="3" id="KW-1185">Reference proteome</keyword>
<dbReference type="Pfam" id="PF01345">
    <property type="entry name" value="DUF11"/>
    <property type="match status" value="2"/>
</dbReference>
<evidence type="ECO:0000313" key="2">
    <source>
        <dbReference type="EMBL" id="MBB3113512.1"/>
    </source>
</evidence>
<comment type="caution">
    <text evidence="2">The sequence shown here is derived from an EMBL/GenBank/DDBJ whole genome shotgun (WGS) entry which is preliminary data.</text>
</comment>
<evidence type="ECO:0000313" key="3">
    <source>
        <dbReference type="Proteomes" id="UP000570361"/>
    </source>
</evidence>
<accession>A0A7W5B316</accession>
<dbReference type="PANTHER" id="PTHR34819">
    <property type="entry name" value="LARGE CYSTEINE-RICH PERIPLASMIC PROTEIN OMCB"/>
    <property type="match status" value="1"/>
</dbReference>
<dbReference type="NCBIfam" id="TIGR01451">
    <property type="entry name" value="B_ant_repeat"/>
    <property type="match status" value="3"/>
</dbReference>
<feature type="domain" description="DUF11" evidence="1">
    <location>
        <begin position="43"/>
        <end position="159"/>
    </location>
</feature>
<name>A0A7W5B316_9BACL</name>
<dbReference type="InterPro" id="IPR001434">
    <property type="entry name" value="OmcB-like_DUF11"/>
</dbReference>
<gene>
    <name evidence="2" type="ORF">FHS18_005624</name>
</gene>
<organism evidence="2 3">
    <name type="scientific">Paenibacillus phyllosphaerae</name>
    <dbReference type="NCBI Taxonomy" id="274593"/>
    <lineage>
        <taxon>Bacteria</taxon>
        <taxon>Bacillati</taxon>
        <taxon>Bacillota</taxon>
        <taxon>Bacilli</taxon>
        <taxon>Bacillales</taxon>
        <taxon>Paenibacillaceae</taxon>
        <taxon>Paenibacillus</taxon>
    </lineage>
</organism>
<sequence>MTQGGARDFKLLNQTHVRFSSGSIESVAYSNTVQTPLVGAILQAAKQALPSRLSLGQTVTYSVIVNNSGNREAHATLYDSLPVGLSFIPNSVLVGGAPIPGASPDSGILLGTIGVGMTIALSFQAIVIAIPASLDFTNQARIEYAFSTYDGRIVNDAALSNVSSVSVAGDRLSVSGSLSSPVTFPGDVILYDVVLKNEGLDTLENVVIYIPLPPGFSFVPGSVVINGVLAAWIDPSQGIPIGVLTPGQIVNVRVSIRLEGVSPTPEVTIQGNVAYTINGTSYNEPVNPLKLYIVEPSLSVNLEVDQVQATIGSLLTYQVVVTNDSGFAVDASLTDLIPPGTSYVVDSMTINGAPRTGGLPAGGITLGTIRANSQVVVIYQVRIQPGAIAGGLQPVLNRVRVLYTYRLTDSRVVGQNAQSNTVKTELVAPIIPIIASAQPQYYEMGETVRFTMLVSNTGNLAADVILFRTAYPPGFRVLDPRIDGRSAPAFTLEDGLTLGLIAPGGTVRVTYMVMVAETDHLDLDSVTTRYTARYRYTYRDSRYSGESLSNELILPIDYTNE</sequence>
<reference evidence="2 3" key="1">
    <citation type="submission" date="2020-08" db="EMBL/GenBank/DDBJ databases">
        <title>Genomic Encyclopedia of Type Strains, Phase III (KMG-III): the genomes of soil and plant-associated and newly described type strains.</title>
        <authorList>
            <person name="Whitman W."/>
        </authorList>
    </citation>
    <scope>NUCLEOTIDE SEQUENCE [LARGE SCALE GENOMIC DNA]</scope>
    <source>
        <strain evidence="2 3">CECT 5862</strain>
    </source>
</reference>
<dbReference type="Proteomes" id="UP000570361">
    <property type="component" value="Unassembled WGS sequence"/>
</dbReference>
<dbReference type="EMBL" id="JACHXK010000019">
    <property type="protein sequence ID" value="MBB3113512.1"/>
    <property type="molecule type" value="Genomic_DNA"/>
</dbReference>
<proteinExistence type="predicted"/>
<evidence type="ECO:0000259" key="1">
    <source>
        <dbReference type="Pfam" id="PF01345"/>
    </source>
</evidence>